<keyword evidence="1" id="KW-0812">Transmembrane</keyword>
<feature type="transmembrane region" description="Helical" evidence="1">
    <location>
        <begin position="68"/>
        <end position="92"/>
    </location>
</feature>
<keyword evidence="4" id="KW-1185">Reference proteome</keyword>
<protein>
    <submittedName>
        <fullName evidence="3">CPBP family intramembrane glutamic endopeptidase</fullName>
        <ecNumber evidence="3">3.4.-.-</ecNumber>
    </submittedName>
</protein>
<evidence type="ECO:0000313" key="4">
    <source>
        <dbReference type="Proteomes" id="UP001595818"/>
    </source>
</evidence>
<dbReference type="Proteomes" id="UP001595818">
    <property type="component" value="Unassembled WGS sequence"/>
</dbReference>
<dbReference type="EMBL" id="JBHSJJ010000001">
    <property type="protein sequence ID" value="MFC4870432.1"/>
    <property type="molecule type" value="Genomic_DNA"/>
</dbReference>
<dbReference type="RefSeq" id="WP_377060961.1">
    <property type="nucleotide sequence ID" value="NZ_JBHSJJ010000001.1"/>
</dbReference>
<dbReference type="PANTHER" id="PTHR43592">
    <property type="entry name" value="CAAX AMINO TERMINAL PROTEASE"/>
    <property type="match status" value="1"/>
</dbReference>
<organism evidence="3 4">
    <name type="scientific">Negadavirga shengliensis</name>
    <dbReference type="NCBI Taxonomy" id="1389218"/>
    <lineage>
        <taxon>Bacteria</taxon>
        <taxon>Pseudomonadati</taxon>
        <taxon>Bacteroidota</taxon>
        <taxon>Cytophagia</taxon>
        <taxon>Cytophagales</taxon>
        <taxon>Cyclobacteriaceae</taxon>
        <taxon>Negadavirga</taxon>
    </lineage>
</organism>
<feature type="transmembrane region" description="Helical" evidence="1">
    <location>
        <begin position="112"/>
        <end position="132"/>
    </location>
</feature>
<dbReference type="Pfam" id="PF02517">
    <property type="entry name" value="Rce1-like"/>
    <property type="match status" value="1"/>
</dbReference>
<evidence type="ECO:0000313" key="3">
    <source>
        <dbReference type="EMBL" id="MFC4870432.1"/>
    </source>
</evidence>
<comment type="caution">
    <text evidence="3">The sequence shown here is derived from an EMBL/GenBank/DDBJ whole genome shotgun (WGS) entry which is preliminary data.</text>
</comment>
<sequence length="315" mass="36130">MEIYEHKTGKNVRHHWLLSFTVLVLLVFGSLAVLQAMAIGLIPLLFGIPLTQLQDLLMVQLEHPNARVAFLFIQGLGGGLAFFLGGWLFINFVDRKTMKWKQQFRSVKFNDFLILLPLLLGFVLFNSLFVHLNMNMEFPEALSGLEETLRSKEAQLMELTKFLTDFENMTELLVGILVIGVLAGIGEEYLFRGIIQPKIRYYTGSMHMGVWITAIVFSAIHFQFYGFMPRLMLGALFGYLYVFSGNLLYPMAAHALNNTFTVLMVYMNKLDVMEFDLEDSGELYWHYILIGLVVFGISFRLFLKQQDNKDYGQVA</sequence>
<evidence type="ECO:0000256" key="1">
    <source>
        <dbReference type="SAM" id="Phobius"/>
    </source>
</evidence>
<name>A0ABV9SW21_9BACT</name>
<feature type="transmembrane region" description="Helical" evidence="1">
    <location>
        <begin position="284"/>
        <end position="303"/>
    </location>
</feature>
<feature type="transmembrane region" description="Helical" evidence="1">
    <location>
        <begin position="203"/>
        <end position="225"/>
    </location>
</feature>
<dbReference type="GO" id="GO:0016787">
    <property type="term" value="F:hydrolase activity"/>
    <property type="evidence" value="ECO:0007669"/>
    <property type="project" value="UniProtKB-KW"/>
</dbReference>
<dbReference type="InterPro" id="IPR003675">
    <property type="entry name" value="Rce1/LyrA-like_dom"/>
</dbReference>
<feature type="transmembrane region" description="Helical" evidence="1">
    <location>
        <begin position="20"/>
        <end position="48"/>
    </location>
</feature>
<dbReference type="PANTHER" id="PTHR43592:SF15">
    <property type="entry name" value="CAAX AMINO TERMINAL PROTEASE FAMILY PROTEIN"/>
    <property type="match status" value="1"/>
</dbReference>
<evidence type="ECO:0000259" key="2">
    <source>
        <dbReference type="Pfam" id="PF02517"/>
    </source>
</evidence>
<feature type="transmembrane region" description="Helical" evidence="1">
    <location>
        <begin position="231"/>
        <end position="248"/>
    </location>
</feature>
<reference evidence="4" key="1">
    <citation type="journal article" date="2019" name="Int. J. Syst. Evol. Microbiol.">
        <title>The Global Catalogue of Microorganisms (GCM) 10K type strain sequencing project: providing services to taxonomists for standard genome sequencing and annotation.</title>
        <authorList>
            <consortium name="The Broad Institute Genomics Platform"/>
            <consortium name="The Broad Institute Genome Sequencing Center for Infectious Disease"/>
            <person name="Wu L."/>
            <person name="Ma J."/>
        </authorList>
    </citation>
    <scope>NUCLEOTIDE SEQUENCE [LARGE SCALE GENOMIC DNA]</scope>
    <source>
        <strain evidence="4">CGMCC 4.7466</strain>
    </source>
</reference>
<gene>
    <name evidence="3" type="ORF">ACFPFU_01955</name>
</gene>
<keyword evidence="1" id="KW-1133">Transmembrane helix</keyword>
<feature type="transmembrane region" description="Helical" evidence="1">
    <location>
        <begin position="172"/>
        <end position="191"/>
    </location>
</feature>
<proteinExistence type="predicted"/>
<dbReference type="EC" id="3.4.-.-" evidence="3"/>
<accession>A0ABV9SW21</accession>
<keyword evidence="1" id="KW-0472">Membrane</keyword>
<feature type="domain" description="CAAX prenyl protease 2/Lysostaphin resistance protein A-like" evidence="2">
    <location>
        <begin position="172"/>
        <end position="260"/>
    </location>
</feature>
<keyword evidence="3" id="KW-0378">Hydrolase</keyword>